<dbReference type="InterPro" id="IPR002293">
    <property type="entry name" value="AA/rel_permease1"/>
</dbReference>
<dbReference type="Pfam" id="PF13520">
    <property type="entry name" value="AA_permease_2"/>
    <property type="match status" value="1"/>
</dbReference>
<keyword evidence="5 6" id="KW-0472">Membrane</keyword>
<evidence type="ECO:0000313" key="8">
    <source>
        <dbReference type="Proteomes" id="UP000529795"/>
    </source>
</evidence>
<feature type="transmembrane region" description="Helical" evidence="6">
    <location>
        <begin position="12"/>
        <end position="35"/>
    </location>
</feature>
<comment type="caution">
    <text evidence="7">The sequence shown here is derived from an EMBL/GenBank/DDBJ whole genome shotgun (WGS) entry which is preliminary data.</text>
</comment>
<dbReference type="RefSeq" id="WP_246347182.1">
    <property type="nucleotide sequence ID" value="NZ_JACIEV010000015.1"/>
</dbReference>
<feature type="transmembrane region" description="Helical" evidence="6">
    <location>
        <begin position="41"/>
        <end position="67"/>
    </location>
</feature>
<evidence type="ECO:0000256" key="6">
    <source>
        <dbReference type="SAM" id="Phobius"/>
    </source>
</evidence>
<evidence type="ECO:0000256" key="4">
    <source>
        <dbReference type="ARBA" id="ARBA00022989"/>
    </source>
</evidence>
<feature type="transmembrane region" description="Helical" evidence="6">
    <location>
        <begin position="410"/>
        <end position="428"/>
    </location>
</feature>
<keyword evidence="2" id="KW-1003">Cell membrane</keyword>
<evidence type="ECO:0000256" key="5">
    <source>
        <dbReference type="ARBA" id="ARBA00023136"/>
    </source>
</evidence>
<keyword evidence="4 6" id="KW-1133">Transmembrane helix</keyword>
<keyword evidence="8" id="KW-1185">Reference proteome</keyword>
<evidence type="ECO:0000256" key="1">
    <source>
        <dbReference type="ARBA" id="ARBA00004651"/>
    </source>
</evidence>
<proteinExistence type="predicted"/>
<protein>
    <submittedName>
        <fullName evidence="7">APA family basic amino acid/polyamine antiporter</fullName>
    </submittedName>
</protein>
<accession>A0A840FFC2</accession>
<dbReference type="PANTHER" id="PTHR42770">
    <property type="entry name" value="AMINO ACID TRANSPORTER-RELATED"/>
    <property type="match status" value="1"/>
</dbReference>
<organism evidence="7 8">
    <name type="scientific">Sphingomonas jinjuensis</name>
    <dbReference type="NCBI Taxonomy" id="535907"/>
    <lineage>
        <taxon>Bacteria</taxon>
        <taxon>Pseudomonadati</taxon>
        <taxon>Pseudomonadota</taxon>
        <taxon>Alphaproteobacteria</taxon>
        <taxon>Sphingomonadales</taxon>
        <taxon>Sphingomonadaceae</taxon>
        <taxon>Sphingomonas</taxon>
    </lineage>
</organism>
<keyword evidence="3 6" id="KW-0812">Transmembrane</keyword>
<dbReference type="AlphaFoldDB" id="A0A840FFC2"/>
<feature type="transmembrane region" description="Helical" evidence="6">
    <location>
        <begin position="322"/>
        <end position="347"/>
    </location>
</feature>
<dbReference type="GO" id="GO:0005886">
    <property type="term" value="C:plasma membrane"/>
    <property type="evidence" value="ECO:0007669"/>
    <property type="project" value="UniProtKB-SubCell"/>
</dbReference>
<evidence type="ECO:0000256" key="3">
    <source>
        <dbReference type="ARBA" id="ARBA00022692"/>
    </source>
</evidence>
<name>A0A840FFC2_9SPHN</name>
<feature type="transmembrane region" description="Helical" evidence="6">
    <location>
        <begin position="125"/>
        <end position="146"/>
    </location>
</feature>
<dbReference type="GO" id="GO:0022857">
    <property type="term" value="F:transmembrane transporter activity"/>
    <property type="evidence" value="ECO:0007669"/>
    <property type="project" value="InterPro"/>
</dbReference>
<dbReference type="EMBL" id="JACIEV010000015">
    <property type="protein sequence ID" value="MBB4155571.1"/>
    <property type="molecule type" value="Genomic_DNA"/>
</dbReference>
<gene>
    <name evidence="7" type="ORF">GGQ80_003496</name>
</gene>
<sequence>MSGADTRPLTRGVGLTGVVMFGAGTAIGVSIFSVLQPAAAVAGSGLLVAIALGIVPMLLFAIVYAWMASALPVSGASYEWPRRFLSPFAGFAIAWLRILSNVGALVVLARVLVNYLSMAIDLPGTPIVAAAITLVFALNYVGVAVAAKAQTALMLMLITILALFVGTGAPQASATAIGPLLAEGGWAVVAAAPLLISLFLGIESAVEIGDEVREPQRTIPLGIAIAVLVTALIYGAVAATALGLVGPAALAASKAPLLDAARVPLGAAALPIVVGAATVSILKTMNATALTFSRSIYAMGLSGAFPPALAHVHPRFGTPYRAILFCYVCAMTGLLMPSSLVFLLLAVNVPTMLKYMACSLCAIRLAGGQGDIATRARLRFPPRLVIFSGWAAVLAAAAIIVAGIEADGRPYLLVLGWLVVGIVVYLGYARHADAR</sequence>
<evidence type="ECO:0000313" key="7">
    <source>
        <dbReference type="EMBL" id="MBB4155571.1"/>
    </source>
</evidence>
<dbReference type="Proteomes" id="UP000529795">
    <property type="component" value="Unassembled WGS sequence"/>
</dbReference>
<feature type="transmembrane region" description="Helical" evidence="6">
    <location>
        <begin position="296"/>
        <end position="316"/>
    </location>
</feature>
<feature type="transmembrane region" description="Helical" evidence="6">
    <location>
        <begin position="218"/>
        <end position="245"/>
    </location>
</feature>
<feature type="transmembrane region" description="Helical" evidence="6">
    <location>
        <begin position="265"/>
        <end position="284"/>
    </location>
</feature>
<feature type="transmembrane region" description="Helical" evidence="6">
    <location>
        <begin position="153"/>
        <end position="172"/>
    </location>
</feature>
<dbReference type="PIRSF" id="PIRSF006060">
    <property type="entry name" value="AA_transporter"/>
    <property type="match status" value="1"/>
</dbReference>
<reference evidence="7 8" key="1">
    <citation type="submission" date="2020-08" db="EMBL/GenBank/DDBJ databases">
        <title>Genomic Encyclopedia of Type Strains, Phase IV (KMG-IV): sequencing the most valuable type-strain genomes for metagenomic binning, comparative biology and taxonomic classification.</title>
        <authorList>
            <person name="Goeker M."/>
        </authorList>
    </citation>
    <scope>NUCLEOTIDE SEQUENCE [LARGE SCALE GENOMIC DNA]</scope>
    <source>
        <strain evidence="7 8">YC6723</strain>
    </source>
</reference>
<dbReference type="Gene3D" id="1.20.1740.10">
    <property type="entry name" value="Amino acid/polyamine transporter I"/>
    <property type="match status" value="1"/>
</dbReference>
<comment type="subcellular location">
    <subcellularLocation>
        <location evidence="1">Cell membrane</location>
        <topology evidence="1">Multi-pass membrane protein</topology>
    </subcellularLocation>
</comment>
<feature type="transmembrane region" description="Helical" evidence="6">
    <location>
        <begin position="184"/>
        <end position="206"/>
    </location>
</feature>
<dbReference type="PANTHER" id="PTHR42770:SF7">
    <property type="entry name" value="MEMBRANE PROTEIN"/>
    <property type="match status" value="1"/>
</dbReference>
<dbReference type="InterPro" id="IPR050367">
    <property type="entry name" value="APC_superfamily"/>
</dbReference>
<feature type="transmembrane region" description="Helical" evidence="6">
    <location>
        <begin position="384"/>
        <end position="404"/>
    </location>
</feature>
<evidence type="ECO:0000256" key="2">
    <source>
        <dbReference type="ARBA" id="ARBA00022475"/>
    </source>
</evidence>
<feature type="transmembrane region" description="Helical" evidence="6">
    <location>
        <begin position="88"/>
        <end position="113"/>
    </location>
</feature>